<dbReference type="Proteomes" id="UP000777482">
    <property type="component" value="Unassembled WGS sequence"/>
</dbReference>
<keyword evidence="6" id="KW-1003">Cell membrane</keyword>
<evidence type="ECO:0000256" key="5">
    <source>
        <dbReference type="ARBA" id="ARBA00022448"/>
    </source>
</evidence>
<evidence type="ECO:0000259" key="21">
    <source>
        <dbReference type="Pfam" id="PF13193"/>
    </source>
</evidence>
<keyword evidence="10" id="KW-0547">Nucleotide-binding</keyword>
<keyword evidence="14" id="KW-0472">Membrane</keyword>
<evidence type="ECO:0000256" key="17">
    <source>
        <dbReference type="ARBA" id="ARBA00060276"/>
    </source>
</evidence>
<name>A0A9P7B2Y6_RHOMI</name>
<keyword evidence="7" id="KW-0436">Ligase</keyword>
<evidence type="ECO:0000256" key="2">
    <source>
        <dbReference type="ARBA" id="ARBA00004585"/>
    </source>
</evidence>
<comment type="function">
    <text evidence="17">Acyl-CoA synthetase required for both the import of long chain fatty acids (LCFAs) (C14-C18) and the activation very long chain fatty acids (VLCFAs) (C20-C26) by esterification of the fatty acids into metabolically active CoA-thioesters for subsequent degradation or incorporation into phospholipids. The transport and fatty acyl-CoA synthetase activities are genetically separable and are thus independent activities. Esterifies VLCFAs in the peroxisome matrix. The VLCFAs are actively transported into peroxisomes by a PXA1-PXA2 heterodimeric transporter in the peroxisomal membrane.</text>
</comment>
<dbReference type="InterPro" id="IPR045851">
    <property type="entry name" value="AMP-bd_C_sf"/>
</dbReference>
<keyword evidence="8" id="KW-0551">Lipid droplet</keyword>
<comment type="caution">
    <text evidence="22">The sequence shown here is derived from an EMBL/GenBank/DDBJ whole genome shotgun (WGS) entry which is preliminary data.</text>
</comment>
<protein>
    <recommendedName>
        <fullName evidence="18">Very long-chain fatty acid transport protein</fullName>
    </recommendedName>
    <alternativeName>
        <fullName evidence="19">Very-long-chain acyl-CoA synthetase</fullName>
    </alternativeName>
</protein>
<evidence type="ECO:0000256" key="9">
    <source>
        <dbReference type="ARBA" id="ARBA00022692"/>
    </source>
</evidence>
<dbReference type="GO" id="GO:0009898">
    <property type="term" value="C:cytoplasmic side of plasma membrane"/>
    <property type="evidence" value="ECO:0007669"/>
    <property type="project" value="TreeGrafter"/>
</dbReference>
<keyword evidence="15" id="KW-0576">Peroxisome</keyword>
<dbReference type="InterPro" id="IPR042099">
    <property type="entry name" value="ANL_N_sf"/>
</dbReference>
<evidence type="ECO:0000256" key="16">
    <source>
        <dbReference type="ARBA" id="ARBA00051585"/>
    </source>
</evidence>
<reference evidence="22 23" key="1">
    <citation type="submission" date="2020-11" db="EMBL/GenBank/DDBJ databases">
        <title>Kefir isolates.</title>
        <authorList>
            <person name="Marcisauskas S."/>
            <person name="Kim Y."/>
            <person name="Blasche S."/>
        </authorList>
    </citation>
    <scope>NUCLEOTIDE SEQUENCE [LARGE SCALE GENOMIC DNA]</scope>
    <source>
        <strain evidence="22 23">KR</strain>
    </source>
</reference>
<evidence type="ECO:0000259" key="20">
    <source>
        <dbReference type="Pfam" id="PF00501"/>
    </source>
</evidence>
<keyword evidence="11" id="KW-0067">ATP-binding</keyword>
<dbReference type="InterPro" id="IPR000873">
    <property type="entry name" value="AMP-dep_synth/lig_dom"/>
</dbReference>
<dbReference type="GO" id="GO:0004467">
    <property type="term" value="F:long-chain fatty acid-CoA ligase activity"/>
    <property type="evidence" value="ECO:0007669"/>
    <property type="project" value="TreeGrafter"/>
</dbReference>
<evidence type="ECO:0000256" key="1">
    <source>
        <dbReference type="ARBA" id="ARBA00004502"/>
    </source>
</evidence>
<evidence type="ECO:0000256" key="3">
    <source>
        <dbReference type="ARBA" id="ARBA00004651"/>
    </source>
</evidence>
<evidence type="ECO:0000256" key="15">
    <source>
        <dbReference type="ARBA" id="ARBA00023140"/>
    </source>
</evidence>
<dbReference type="Gene3D" id="3.40.50.12780">
    <property type="entry name" value="N-terminal domain of ligase-like"/>
    <property type="match status" value="1"/>
</dbReference>
<dbReference type="PANTHER" id="PTHR43107:SF15">
    <property type="entry name" value="FATTY ACID TRANSPORT PROTEIN 3, ISOFORM A"/>
    <property type="match status" value="1"/>
</dbReference>
<comment type="subcellular location">
    <subcellularLocation>
        <location evidence="3">Cell membrane</location>
        <topology evidence="3">Multi-pass membrane protein</topology>
    </subcellularLocation>
    <subcellularLocation>
        <location evidence="1">Lipid droplet</location>
    </subcellularLocation>
    <subcellularLocation>
        <location evidence="2">Peroxisome membrane</location>
        <topology evidence="2">Multi-pass membrane protein</topology>
    </subcellularLocation>
</comment>
<dbReference type="Pfam" id="PF13193">
    <property type="entry name" value="AMP-binding_C"/>
    <property type="match status" value="1"/>
</dbReference>
<evidence type="ECO:0000256" key="6">
    <source>
        <dbReference type="ARBA" id="ARBA00022475"/>
    </source>
</evidence>
<dbReference type="Gene3D" id="3.30.300.30">
    <property type="match status" value="1"/>
</dbReference>
<comment type="catalytic activity">
    <reaction evidence="16">
        <text>a very long-chain fatty acid + ATP + CoA = a very long-chain fatty acyl-CoA + AMP + diphosphate</text>
        <dbReference type="Rhea" id="RHEA:54536"/>
        <dbReference type="ChEBI" id="CHEBI:30616"/>
        <dbReference type="ChEBI" id="CHEBI:33019"/>
        <dbReference type="ChEBI" id="CHEBI:57287"/>
        <dbReference type="ChEBI" id="CHEBI:58950"/>
        <dbReference type="ChEBI" id="CHEBI:138261"/>
        <dbReference type="ChEBI" id="CHEBI:456215"/>
    </reaction>
</comment>
<keyword evidence="5" id="KW-0813">Transport</keyword>
<dbReference type="PANTHER" id="PTHR43107">
    <property type="entry name" value="LONG-CHAIN FATTY ACID TRANSPORT PROTEIN"/>
    <property type="match status" value="1"/>
</dbReference>
<accession>A0A9P7B2Y6</accession>
<proteinExistence type="inferred from homology"/>
<dbReference type="FunFam" id="3.40.50.12780:FF:000019">
    <property type="entry name" value="Long-chain fatty acid transporter"/>
    <property type="match status" value="1"/>
</dbReference>
<evidence type="ECO:0000256" key="19">
    <source>
        <dbReference type="ARBA" id="ARBA00078285"/>
    </source>
</evidence>
<evidence type="ECO:0000256" key="12">
    <source>
        <dbReference type="ARBA" id="ARBA00022989"/>
    </source>
</evidence>
<keyword evidence="13" id="KW-0445">Lipid transport</keyword>
<feature type="domain" description="AMP-dependent synthetase/ligase" evidence="20">
    <location>
        <begin position="55"/>
        <end position="440"/>
    </location>
</feature>
<evidence type="ECO:0000313" key="22">
    <source>
        <dbReference type="EMBL" id="KAG0655628.1"/>
    </source>
</evidence>
<evidence type="ECO:0000256" key="4">
    <source>
        <dbReference type="ARBA" id="ARBA00006432"/>
    </source>
</evidence>
<evidence type="ECO:0000256" key="8">
    <source>
        <dbReference type="ARBA" id="ARBA00022677"/>
    </source>
</evidence>
<gene>
    <name evidence="22" type="ORF">C6P46_000796</name>
</gene>
<dbReference type="GO" id="GO:0005324">
    <property type="term" value="F:long-chain fatty acid transmembrane transporter activity"/>
    <property type="evidence" value="ECO:0007669"/>
    <property type="project" value="TreeGrafter"/>
</dbReference>
<evidence type="ECO:0000313" key="23">
    <source>
        <dbReference type="Proteomes" id="UP000777482"/>
    </source>
</evidence>
<comment type="similarity">
    <text evidence="4">Belongs to the ATP-dependent AMP-binding enzyme family.</text>
</comment>
<keyword evidence="12" id="KW-1133">Transmembrane helix</keyword>
<evidence type="ECO:0000256" key="14">
    <source>
        <dbReference type="ARBA" id="ARBA00023136"/>
    </source>
</evidence>
<evidence type="ECO:0000256" key="11">
    <source>
        <dbReference type="ARBA" id="ARBA00022840"/>
    </source>
</evidence>
<evidence type="ECO:0000256" key="7">
    <source>
        <dbReference type="ARBA" id="ARBA00022598"/>
    </source>
</evidence>
<dbReference type="GO" id="GO:0005811">
    <property type="term" value="C:lipid droplet"/>
    <property type="evidence" value="ECO:0007669"/>
    <property type="project" value="UniProtKB-SubCell"/>
</dbReference>
<dbReference type="GO" id="GO:0005524">
    <property type="term" value="F:ATP binding"/>
    <property type="evidence" value="ECO:0007669"/>
    <property type="project" value="UniProtKB-KW"/>
</dbReference>
<dbReference type="OrthoDB" id="288590at2759"/>
<dbReference type="InterPro" id="IPR025110">
    <property type="entry name" value="AMP-bd_C"/>
</dbReference>
<dbReference type="PROSITE" id="PS00455">
    <property type="entry name" value="AMP_BINDING"/>
    <property type="match status" value="1"/>
</dbReference>
<evidence type="ECO:0000256" key="10">
    <source>
        <dbReference type="ARBA" id="ARBA00022741"/>
    </source>
</evidence>
<sequence>MATVAAAVGAAHLVGYLDARWRLADDLRVVAGAAKVKVKLDKCNKQDKNSLWYMFEEAALDAKGADCLVCEGLTLSWDQVYRRVCQLANWLLAQGLQRGETIAVFMQNKPAYPILWLACLAIDVIPAFVNYNLTDKGLAHCISVAKPRLVIFDADLATPIADVAPGLHQALPSLRFVRWVDSFYSGSPGEKSVSVSENETVLTEFELEGCSAERVPNERRNGITWKSACVLIYTSGTTGLPKAAITLHSRVRGAAQLWTTMNRFGTKTRIYTPMPLYHSTASVLAIATAWNSRSTVIIGRKFSATHFWRDVRATNANVIQYVGEVLRYLLAVPPSPDDKKHNVRLAYGNGCRPDVWEKFRERFGVTHISEFFASSEGNGSLINYNGNEFGAGAVGSHGALLRLILRNKMVILKVDPLTEEPARDKNGLCIRAADNEPGELVMLIVEETGHESFAGYHDNPTATKKKVLHDVLQKGDSYFRTGDLLRRDSDGLWYFADRLGDTFRWKSENVATTDVAAALGEVVGEANVYGVLVPGHDGRAGCAAIPKSAGVVDFAILSQHVNKTLPRYAQPHFIRLVDSLEQTGTAKQTKVALRNEGVDPDAVGTDLVYWLDPDSREYRPFKREHWEALKAGKVKL</sequence>
<dbReference type="SUPFAM" id="SSF56801">
    <property type="entry name" value="Acetyl-CoA synthetase-like"/>
    <property type="match status" value="1"/>
</dbReference>
<keyword evidence="9" id="KW-0812">Transmembrane</keyword>
<dbReference type="GO" id="GO:0005778">
    <property type="term" value="C:peroxisomal membrane"/>
    <property type="evidence" value="ECO:0007669"/>
    <property type="project" value="UniProtKB-SubCell"/>
</dbReference>
<dbReference type="Pfam" id="PF00501">
    <property type="entry name" value="AMP-binding"/>
    <property type="match status" value="1"/>
</dbReference>
<evidence type="ECO:0000256" key="18">
    <source>
        <dbReference type="ARBA" id="ARBA00068795"/>
    </source>
</evidence>
<feature type="domain" description="AMP-binding enzyme C-terminal" evidence="21">
    <location>
        <begin position="523"/>
        <end position="587"/>
    </location>
</feature>
<organism evidence="22 23">
    <name type="scientific">Rhodotorula mucilaginosa</name>
    <name type="common">Yeast</name>
    <name type="synonym">Rhodotorula rubra</name>
    <dbReference type="NCBI Taxonomy" id="5537"/>
    <lineage>
        <taxon>Eukaryota</taxon>
        <taxon>Fungi</taxon>
        <taxon>Dikarya</taxon>
        <taxon>Basidiomycota</taxon>
        <taxon>Pucciniomycotina</taxon>
        <taxon>Microbotryomycetes</taxon>
        <taxon>Sporidiobolales</taxon>
        <taxon>Sporidiobolaceae</taxon>
        <taxon>Rhodotorula</taxon>
    </lineage>
</organism>
<dbReference type="FunFam" id="3.30.300.30:FF:000020">
    <property type="entry name" value="Long-chain fatty acid transporter"/>
    <property type="match status" value="1"/>
</dbReference>
<dbReference type="AlphaFoldDB" id="A0A9P7B2Y6"/>
<dbReference type="GO" id="GO:0044539">
    <property type="term" value="P:long-chain fatty acid import into cell"/>
    <property type="evidence" value="ECO:0007669"/>
    <property type="project" value="TreeGrafter"/>
</dbReference>
<dbReference type="InterPro" id="IPR020845">
    <property type="entry name" value="AMP-binding_CS"/>
</dbReference>
<dbReference type="EMBL" id="PUHQ01000115">
    <property type="protein sequence ID" value="KAG0655628.1"/>
    <property type="molecule type" value="Genomic_DNA"/>
</dbReference>
<keyword evidence="23" id="KW-1185">Reference proteome</keyword>
<evidence type="ECO:0000256" key="13">
    <source>
        <dbReference type="ARBA" id="ARBA00023055"/>
    </source>
</evidence>